<dbReference type="Gene3D" id="3.30.420.10">
    <property type="entry name" value="Ribonuclease H-like superfamily/Ribonuclease H"/>
    <property type="match status" value="1"/>
</dbReference>
<comment type="caution">
    <text evidence="7">The sequence shown here is derived from an EMBL/GenBank/DDBJ whole genome shotgun (WGS) entry which is preliminary data.</text>
</comment>
<evidence type="ECO:0000256" key="1">
    <source>
        <dbReference type="ARBA" id="ARBA00004141"/>
    </source>
</evidence>
<accession>A0ABQ8S1K2</accession>
<sequence>MHYVSQKLVPKMLSAEQKETKMTLAGDMISMADENGDFLNKIIAGDETWCYLYDPVPKRQSSEWKSKTSPRKQKFPRGTSKGKVMLEVFFDSQGLIHHEFIPEGSTVTKELYVEILRRLRDALACCCGSAACSLCCSACPSCRNSTSSRIMYAVMLLLGTIAACITLSPGLEDALKKVPFCSSSNDKVTSTLNLSFECESAVGYLAVYRICFALSAFFFLMALVMIGVKTSKDPRAGIQNGATFVLQLQKLHVVFTRKPKVACCTLLFVLRNPSAAKVATGGCESVHTQGATFAAAVMLQVSISVLTSQYTFCGYVRIIKKLMRKLLIYYLLFCHI</sequence>
<dbReference type="EMBL" id="JAJSOF020000038">
    <property type="protein sequence ID" value="KAJ4427650.1"/>
    <property type="molecule type" value="Genomic_DNA"/>
</dbReference>
<evidence type="ECO:0000256" key="3">
    <source>
        <dbReference type="ARBA" id="ARBA00022692"/>
    </source>
</evidence>
<evidence type="ECO:0000313" key="8">
    <source>
        <dbReference type="Proteomes" id="UP001148838"/>
    </source>
</evidence>
<evidence type="ECO:0000256" key="4">
    <source>
        <dbReference type="ARBA" id="ARBA00022989"/>
    </source>
</evidence>
<name>A0ABQ8S1K2_PERAM</name>
<feature type="transmembrane region" description="Helical" evidence="6">
    <location>
        <begin position="206"/>
        <end position="228"/>
    </location>
</feature>
<feature type="transmembrane region" description="Helical" evidence="6">
    <location>
        <begin position="150"/>
        <end position="171"/>
    </location>
</feature>
<comment type="similarity">
    <text evidence="2">Belongs to the TDE1 family.</text>
</comment>
<evidence type="ECO:0000313" key="7">
    <source>
        <dbReference type="EMBL" id="KAJ4427650.1"/>
    </source>
</evidence>
<keyword evidence="8" id="KW-1185">Reference proteome</keyword>
<gene>
    <name evidence="7" type="ORF">ANN_25298</name>
</gene>
<evidence type="ECO:0000256" key="6">
    <source>
        <dbReference type="SAM" id="Phobius"/>
    </source>
</evidence>
<keyword evidence="5 6" id="KW-0472">Membrane</keyword>
<keyword evidence="4 6" id="KW-1133">Transmembrane helix</keyword>
<dbReference type="InterPro" id="IPR052709">
    <property type="entry name" value="Transposase-MT_Hybrid"/>
</dbReference>
<keyword evidence="3 6" id="KW-0812">Transmembrane</keyword>
<dbReference type="Pfam" id="PF03348">
    <property type="entry name" value="Serinc"/>
    <property type="match status" value="1"/>
</dbReference>
<organism evidence="7 8">
    <name type="scientific">Periplaneta americana</name>
    <name type="common">American cockroach</name>
    <name type="synonym">Blatta americana</name>
    <dbReference type="NCBI Taxonomy" id="6978"/>
    <lineage>
        <taxon>Eukaryota</taxon>
        <taxon>Metazoa</taxon>
        <taxon>Ecdysozoa</taxon>
        <taxon>Arthropoda</taxon>
        <taxon>Hexapoda</taxon>
        <taxon>Insecta</taxon>
        <taxon>Pterygota</taxon>
        <taxon>Neoptera</taxon>
        <taxon>Polyneoptera</taxon>
        <taxon>Dictyoptera</taxon>
        <taxon>Blattodea</taxon>
        <taxon>Blattoidea</taxon>
        <taxon>Blattidae</taxon>
        <taxon>Blattinae</taxon>
        <taxon>Periplaneta</taxon>
    </lineage>
</organism>
<evidence type="ECO:0000256" key="2">
    <source>
        <dbReference type="ARBA" id="ARBA00006665"/>
    </source>
</evidence>
<dbReference type="InterPro" id="IPR001888">
    <property type="entry name" value="Transposase_1"/>
</dbReference>
<dbReference type="InterPro" id="IPR036397">
    <property type="entry name" value="RNaseH_sf"/>
</dbReference>
<dbReference type="PANTHER" id="PTHR46060">
    <property type="entry name" value="MARINER MOS1 TRANSPOSASE-LIKE PROTEIN"/>
    <property type="match status" value="1"/>
</dbReference>
<dbReference type="PANTHER" id="PTHR46060:SF1">
    <property type="entry name" value="MARINER MOS1 TRANSPOSASE-LIKE PROTEIN"/>
    <property type="match status" value="1"/>
</dbReference>
<dbReference type="Pfam" id="PF01359">
    <property type="entry name" value="Transposase_1"/>
    <property type="match status" value="1"/>
</dbReference>
<evidence type="ECO:0000256" key="5">
    <source>
        <dbReference type="ARBA" id="ARBA00023136"/>
    </source>
</evidence>
<reference evidence="7 8" key="1">
    <citation type="journal article" date="2022" name="Allergy">
        <title>Genome assembly and annotation of Periplaneta americana reveal a comprehensive cockroach allergen profile.</title>
        <authorList>
            <person name="Wang L."/>
            <person name="Xiong Q."/>
            <person name="Saelim N."/>
            <person name="Wang L."/>
            <person name="Nong W."/>
            <person name="Wan A.T."/>
            <person name="Shi M."/>
            <person name="Liu X."/>
            <person name="Cao Q."/>
            <person name="Hui J.H.L."/>
            <person name="Sookrung N."/>
            <person name="Leung T.F."/>
            <person name="Tungtrongchitr A."/>
            <person name="Tsui S.K.W."/>
        </authorList>
    </citation>
    <scope>NUCLEOTIDE SEQUENCE [LARGE SCALE GENOMIC DNA]</scope>
    <source>
        <strain evidence="7">PWHHKU_190912</strain>
    </source>
</reference>
<protein>
    <submittedName>
        <fullName evidence="7">Uncharacterized protein</fullName>
    </submittedName>
</protein>
<comment type="subcellular location">
    <subcellularLocation>
        <location evidence="1">Membrane</location>
        <topology evidence="1">Multi-pass membrane protein</topology>
    </subcellularLocation>
</comment>
<dbReference type="InterPro" id="IPR005016">
    <property type="entry name" value="TDE1/TMS"/>
</dbReference>
<dbReference type="Proteomes" id="UP001148838">
    <property type="component" value="Unassembled WGS sequence"/>
</dbReference>
<proteinExistence type="inferred from homology"/>